<reference evidence="7" key="1">
    <citation type="submission" date="2022-12" db="EMBL/GenBank/DDBJ databases">
        <title>Bacterial isolates from different developmental stages of Nematostella vectensis.</title>
        <authorList>
            <person name="Fraune S."/>
        </authorList>
    </citation>
    <scope>NUCLEOTIDE SEQUENCE</scope>
    <source>
        <strain evidence="7">G21632-S1</strain>
    </source>
</reference>
<keyword evidence="3" id="KW-0285">Flavoprotein</keyword>
<keyword evidence="6" id="KW-0503">Monooxygenase</keyword>
<evidence type="ECO:0000313" key="8">
    <source>
        <dbReference type="Proteomes" id="UP001083770"/>
    </source>
</evidence>
<dbReference type="InterPro" id="IPR036188">
    <property type="entry name" value="FAD/NAD-bd_sf"/>
</dbReference>
<keyword evidence="5" id="KW-0560">Oxidoreductase</keyword>
<dbReference type="EMBL" id="JAPWGW010000001">
    <property type="protein sequence ID" value="MCZ4296446.1"/>
    <property type="molecule type" value="Genomic_DNA"/>
</dbReference>
<dbReference type="Proteomes" id="UP001083770">
    <property type="component" value="Unassembled WGS sequence"/>
</dbReference>
<protein>
    <submittedName>
        <fullName evidence="7">NAD(P)/FAD-dependent oxidoreductase</fullName>
    </submittedName>
</protein>
<sequence length="500" mass="56354">MNEVATKPSGEIHQMGHVDVLIVGAGISGIDAAYHLQKYLPGRSFKLLDALDGFGGTWRSHTYPGVRSDSDLFTFGFGWKPWSGPPIATAAEILAYLDEVLDEQDLRQHIQYETKVTKASWSSADQKWTIIAERLSSGELEAYTTDFMWMCQGYYNHEKGYTPEWSGMEDFKGEIIHPQAWREDLDYKDKNVVVIGSGATTATIVPAMAGEAKHVTVLQRSPTYFIAAPNRDDLVNQLRGLDIPPDWIHDIARKNVLHTSAVLIESCEKEPDRMKAELIAGVQEYLPEGYDTHIHFNPKYKPWQQRIAFVPDGDLFKCIASGEASVVTDHIDHFTEKGVLTESGQELEADIIVSATGLNLLVLGGIEFDLDGEVVDFSKTVAYRGLMFTGVPNLCWVFGYFRSASWTMRSDIVSELMIRIFRHMSEKGAKVVTPELRETDGDIKILPWMDPAVFNPGYLQRSLHLMPKQGDRHPWIFEHDYPLESKSFPEADLDDGLTYR</sequence>
<keyword evidence="8" id="KW-1185">Reference proteome</keyword>
<evidence type="ECO:0000256" key="3">
    <source>
        <dbReference type="ARBA" id="ARBA00022630"/>
    </source>
</evidence>
<comment type="caution">
    <text evidence="7">The sequence shown here is derived from an EMBL/GenBank/DDBJ whole genome shotgun (WGS) entry which is preliminary data.</text>
</comment>
<dbReference type="Gene3D" id="3.50.50.60">
    <property type="entry name" value="FAD/NAD(P)-binding domain"/>
    <property type="match status" value="2"/>
</dbReference>
<dbReference type="Pfam" id="PF13450">
    <property type="entry name" value="NAD_binding_8"/>
    <property type="match status" value="1"/>
</dbReference>
<comment type="similarity">
    <text evidence="2">Belongs to the FAD-binding monooxygenase family.</text>
</comment>
<dbReference type="InterPro" id="IPR020946">
    <property type="entry name" value="Flavin_mOase-like"/>
</dbReference>
<keyword evidence="4" id="KW-0274">FAD</keyword>
<dbReference type="SUPFAM" id="SSF51905">
    <property type="entry name" value="FAD/NAD(P)-binding domain"/>
    <property type="match status" value="1"/>
</dbReference>
<organism evidence="7 8">
    <name type="scientific">Henriciella marina</name>
    <dbReference type="NCBI Taxonomy" id="453851"/>
    <lineage>
        <taxon>Bacteria</taxon>
        <taxon>Pseudomonadati</taxon>
        <taxon>Pseudomonadota</taxon>
        <taxon>Alphaproteobacteria</taxon>
        <taxon>Hyphomonadales</taxon>
        <taxon>Hyphomonadaceae</taxon>
        <taxon>Henriciella</taxon>
    </lineage>
</organism>
<evidence type="ECO:0000313" key="7">
    <source>
        <dbReference type="EMBL" id="MCZ4296446.1"/>
    </source>
</evidence>
<evidence type="ECO:0000256" key="4">
    <source>
        <dbReference type="ARBA" id="ARBA00022827"/>
    </source>
</evidence>
<gene>
    <name evidence="7" type="ORF">O4G74_00100</name>
</gene>
<evidence type="ECO:0000256" key="5">
    <source>
        <dbReference type="ARBA" id="ARBA00023002"/>
    </source>
</evidence>
<dbReference type="PANTHER" id="PTHR43872">
    <property type="entry name" value="MONOOXYGENASE, PUTATIVE (AFU_ORTHOLOGUE AFUA_8G02570)-RELATED"/>
    <property type="match status" value="1"/>
</dbReference>
<proteinExistence type="inferred from homology"/>
<dbReference type="Pfam" id="PF00743">
    <property type="entry name" value="FMO-like"/>
    <property type="match status" value="1"/>
</dbReference>
<evidence type="ECO:0000256" key="6">
    <source>
        <dbReference type="ARBA" id="ARBA00023033"/>
    </source>
</evidence>
<dbReference type="RefSeq" id="WP_269400640.1">
    <property type="nucleotide sequence ID" value="NZ_JAPWGW010000001.1"/>
</dbReference>
<comment type="cofactor">
    <cofactor evidence="1">
        <name>FAD</name>
        <dbReference type="ChEBI" id="CHEBI:57692"/>
    </cofactor>
</comment>
<accession>A0ABT4LQ52</accession>
<evidence type="ECO:0000256" key="1">
    <source>
        <dbReference type="ARBA" id="ARBA00001974"/>
    </source>
</evidence>
<dbReference type="InterPro" id="IPR051820">
    <property type="entry name" value="FAD-binding_MO"/>
</dbReference>
<name>A0ABT4LQ52_9PROT</name>
<evidence type="ECO:0000256" key="2">
    <source>
        <dbReference type="ARBA" id="ARBA00010139"/>
    </source>
</evidence>
<dbReference type="PANTHER" id="PTHR43872:SF1">
    <property type="entry name" value="MONOOXYGENASE, PUTATIVE (AFU_ORTHOLOGUE AFUA_8G02570)-RELATED"/>
    <property type="match status" value="1"/>
</dbReference>